<dbReference type="Gene3D" id="3.40.630.10">
    <property type="entry name" value="Zn peptidases"/>
    <property type="match status" value="1"/>
</dbReference>
<keyword evidence="2 5" id="KW-0378">Hydrolase</keyword>
<keyword evidence="1" id="KW-0479">Metal-binding</keyword>
<organism evidence="5 6">
    <name type="scientific">Duganella alba</name>
    <dbReference type="NCBI Taxonomy" id="2666081"/>
    <lineage>
        <taxon>Bacteria</taxon>
        <taxon>Pseudomonadati</taxon>
        <taxon>Pseudomonadota</taxon>
        <taxon>Betaproteobacteria</taxon>
        <taxon>Burkholderiales</taxon>
        <taxon>Oxalobacteraceae</taxon>
        <taxon>Telluria group</taxon>
        <taxon>Duganella</taxon>
    </lineage>
</organism>
<dbReference type="InterPro" id="IPR002933">
    <property type="entry name" value="Peptidase_M20"/>
</dbReference>
<dbReference type="EMBL" id="WKJM01000001">
    <property type="protein sequence ID" value="MRX06225.1"/>
    <property type="molecule type" value="Genomic_DNA"/>
</dbReference>
<dbReference type="Pfam" id="PF01546">
    <property type="entry name" value="Peptidase_M20"/>
    <property type="match status" value="1"/>
</dbReference>
<evidence type="ECO:0000256" key="2">
    <source>
        <dbReference type="ARBA" id="ARBA00022801"/>
    </source>
</evidence>
<dbReference type="InterPro" id="IPR050072">
    <property type="entry name" value="Peptidase_M20A"/>
</dbReference>
<evidence type="ECO:0000313" key="6">
    <source>
        <dbReference type="Proteomes" id="UP000481037"/>
    </source>
</evidence>
<dbReference type="RefSeq" id="WP_154361599.1">
    <property type="nucleotide sequence ID" value="NZ_WKJM01000001.1"/>
</dbReference>
<dbReference type="InterPro" id="IPR011650">
    <property type="entry name" value="Peptidase_M20_dimer"/>
</dbReference>
<keyword evidence="6" id="KW-1185">Reference proteome</keyword>
<dbReference type="Gene3D" id="3.30.70.360">
    <property type="match status" value="1"/>
</dbReference>
<comment type="caution">
    <text evidence="5">The sequence shown here is derived from an EMBL/GenBank/DDBJ whole genome shotgun (WGS) entry which is preliminary data.</text>
</comment>
<evidence type="ECO:0000256" key="3">
    <source>
        <dbReference type="SAM" id="SignalP"/>
    </source>
</evidence>
<sequence length="427" mass="44846">MKHLLLSLAIAAALPAHAQEQELELARIAAQPAVKQALAYIEKNEPATQKTMLAINAIPAPTFAEAARARDYVERLKSAGLADVHIDDAGNVLGLHRGSGKGPLIVLAAHLDTVYPAATDLTVHEKDDRLYAPGIADNGRSLAAMLTIAHAMREARVQTEGDVLFVANVGEEGLGDLKGVKYLFSQRKDIKAFVGLEPALGTDGDPVTYMGAGSRRFKVTIHGPGGHSYEGFGLPSAVHAAGRVIARIDDVRVPSQPKVTFNVGVIQGGQSVNSISAEASMLIDIRSADAALLTKVEQQIKDAIQQGVSETNQRWNSKAITADIALIGDRPAGQMQKDAVIVKTALAAAKVQGRPALLDGPHSTDANLPMSLGIPAITMSGGGDSGGYHSEKLEWWSARNAHTGPQNVMLTILGLAGVQGLAAPLAR</sequence>
<proteinExistence type="predicted"/>
<dbReference type="PANTHER" id="PTHR43808">
    <property type="entry name" value="ACETYLORNITHINE DEACETYLASE"/>
    <property type="match status" value="1"/>
</dbReference>
<dbReference type="SUPFAM" id="SSF55031">
    <property type="entry name" value="Bacterial exopeptidase dimerisation domain"/>
    <property type="match status" value="1"/>
</dbReference>
<accession>A0A6L5Q965</accession>
<dbReference type="SUPFAM" id="SSF53187">
    <property type="entry name" value="Zn-dependent exopeptidases"/>
    <property type="match status" value="1"/>
</dbReference>
<feature type="chain" id="PRO_5026872777" evidence="3">
    <location>
        <begin position="19"/>
        <end position="427"/>
    </location>
</feature>
<dbReference type="Pfam" id="PF07687">
    <property type="entry name" value="M20_dimer"/>
    <property type="match status" value="1"/>
</dbReference>
<dbReference type="AlphaFoldDB" id="A0A6L5Q965"/>
<dbReference type="InterPro" id="IPR036264">
    <property type="entry name" value="Bact_exopeptidase_dim_dom"/>
</dbReference>
<feature type="domain" description="Peptidase M20 dimerisation" evidence="4">
    <location>
        <begin position="213"/>
        <end position="307"/>
    </location>
</feature>
<evidence type="ECO:0000259" key="4">
    <source>
        <dbReference type="Pfam" id="PF07687"/>
    </source>
</evidence>
<dbReference type="GO" id="GO:0016787">
    <property type="term" value="F:hydrolase activity"/>
    <property type="evidence" value="ECO:0007669"/>
    <property type="project" value="UniProtKB-KW"/>
</dbReference>
<dbReference type="GO" id="GO:0046872">
    <property type="term" value="F:metal ion binding"/>
    <property type="evidence" value="ECO:0007669"/>
    <property type="project" value="UniProtKB-KW"/>
</dbReference>
<name>A0A6L5Q965_9BURK</name>
<keyword evidence="3" id="KW-0732">Signal</keyword>
<gene>
    <name evidence="5" type="ORF">GJ697_00055</name>
</gene>
<feature type="signal peptide" evidence="3">
    <location>
        <begin position="1"/>
        <end position="18"/>
    </location>
</feature>
<evidence type="ECO:0000256" key="1">
    <source>
        <dbReference type="ARBA" id="ARBA00022723"/>
    </source>
</evidence>
<reference evidence="5 6" key="1">
    <citation type="submission" date="2019-11" db="EMBL/GenBank/DDBJ databases">
        <title>Novel species isolated from a subtropical stream in China.</title>
        <authorList>
            <person name="Lu H."/>
        </authorList>
    </citation>
    <scope>NUCLEOTIDE SEQUENCE [LARGE SCALE GENOMIC DNA]</scope>
    <source>
        <strain evidence="5 6">FT25W</strain>
    </source>
</reference>
<dbReference type="Proteomes" id="UP000481037">
    <property type="component" value="Unassembled WGS sequence"/>
</dbReference>
<dbReference type="PANTHER" id="PTHR43808:SF17">
    <property type="entry name" value="PEPTIDASE M20"/>
    <property type="match status" value="1"/>
</dbReference>
<protein>
    <submittedName>
        <fullName evidence="5">M20/M25/M40 family metallo-hydrolase</fullName>
    </submittedName>
</protein>
<evidence type="ECO:0000313" key="5">
    <source>
        <dbReference type="EMBL" id="MRX06225.1"/>
    </source>
</evidence>